<proteinExistence type="predicted"/>
<name>A0ACC0G349_9ERIC</name>
<accession>A0ACC0G349</accession>
<gene>
    <name evidence="1" type="ORF">LOK49_LG11G01243</name>
</gene>
<protein>
    <submittedName>
        <fullName evidence="1">Phospholipase D beta 1</fullName>
    </submittedName>
</protein>
<dbReference type="EMBL" id="CM045769">
    <property type="protein sequence ID" value="KAI7995234.1"/>
    <property type="molecule type" value="Genomic_DNA"/>
</dbReference>
<sequence length="94" mass="10700">MSLRVEYICALDECFKHLESLEGVKRVRSLNELNWKQYAADEVTEIKGHLLKYPVEVDQMGKVKPIPDCETFPDVGRNIIGSLGPINIKENLTI</sequence>
<comment type="caution">
    <text evidence="1">The sequence shown here is derived from an EMBL/GenBank/DDBJ whole genome shotgun (WGS) entry which is preliminary data.</text>
</comment>
<evidence type="ECO:0000313" key="2">
    <source>
        <dbReference type="Proteomes" id="UP001060215"/>
    </source>
</evidence>
<reference evidence="1 2" key="1">
    <citation type="journal article" date="2022" name="Plant J.">
        <title>Chromosome-level genome of Camellia lanceoleosa provides a valuable resource for understanding genome evolution and self-incompatibility.</title>
        <authorList>
            <person name="Gong W."/>
            <person name="Xiao S."/>
            <person name="Wang L."/>
            <person name="Liao Z."/>
            <person name="Chang Y."/>
            <person name="Mo W."/>
            <person name="Hu G."/>
            <person name="Li W."/>
            <person name="Zhao G."/>
            <person name="Zhu H."/>
            <person name="Hu X."/>
            <person name="Ji K."/>
            <person name="Xiang X."/>
            <person name="Song Q."/>
            <person name="Yuan D."/>
            <person name="Jin S."/>
            <person name="Zhang L."/>
        </authorList>
    </citation>
    <scope>NUCLEOTIDE SEQUENCE [LARGE SCALE GENOMIC DNA]</scope>
    <source>
        <strain evidence="1">SQ_2022a</strain>
    </source>
</reference>
<organism evidence="1 2">
    <name type="scientific">Camellia lanceoleosa</name>
    <dbReference type="NCBI Taxonomy" id="1840588"/>
    <lineage>
        <taxon>Eukaryota</taxon>
        <taxon>Viridiplantae</taxon>
        <taxon>Streptophyta</taxon>
        <taxon>Embryophyta</taxon>
        <taxon>Tracheophyta</taxon>
        <taxon>Spermatophyta</taxon>
        <taxon>Magnoliopsida</taxon>
        <taxon>eudicotyledons</taxon>
        <taxon>Gunneridae</taxon>
        <taxon>Pentapetalae</taxon>
        <taxon>asterids</taxon>
        <taxon>Ericales</taxon>
        <taxon>Theaceae</taxon>
        <taxon>Camellia</taxon>
    </lineage>
</organism>
<evidence type="ECO:0000313" key="1">
    <source>
        <dbReference type="EMBL" id="KAI7995234.1"/>
    </source>
</evidence>
<dbReference type="Proteomes" id="UP001060215">
    <property type="component" value="Chromosome 12"/>
</dbReference>
<keyword evidence="2" id="KW-1185">Reference proteome</keyword>